<sequence>MRFAFTHGQIVTPEGILPDHSVLIEEGLIKTITKEPIDPQISCLDLKNQLLLPGFIDIQVNGGGGCLLNDNPSVETIAVIAAAHRHFGTTGLLPTLVSEDLNVIKKALSATKEAIKTGIQGILGLHIEGPFIAMKRRGIHAQSKIRSIAEEDIHFLCKAAVENKKLFKIMLTLAPETMPLSIIERLSQAGILVSIGHSDSDYETAQKAIEKGARGFTHLFNAMSQNTGRAPSMVGAALDNEGVYAGIIVDGQHVHPANIRIAFKAKGADRLMLVTDAMPLTGWDRDSFMLQGQMIYRDQGRITDENGVLAGSLLDMSTAFANMIKMGHVSIEEASRMASSTPAQFLKLDDRGVIAIGKRADFVVLDTYFKPQSVWIAGKAV</sequence>
<dbReference type="Gene3D" id="2.30.40.10">
    <property type="entry name" value="Urease, subunit C, domain 1"/>
    <property type="match status" value="1"/>
</dbReference>
<feature type="binding site" evidence="7">
    <location>
        <position position="253"/>
    </location>
    <ligand>
        <name>substrate</name>
    </ligand>
</feature>
<keyword evidence="2 8" id="KW-0479">Metal-binding</keyword>
<feature type="active site" description="Proton donor/acceptor" evidence="6">
    <location>
        <position position="276"/>
    </location>
</feature>
<feature type="binding site" evidence="7">
    <location>
        <begin position="309"/>
        <end position="311"/>
    </location>
    <ligand>
        <name>substrate</name>
    </ligand>
</feature>
<dbReference type="HOGENOM" id="CLU_032482_2_2_5"/>
<dbReference type="SUPFAM" id="SSF51338">
    <property type="entry name" value="Composite domain of metallo-dependent hydrolases"/>
    <property type="match status" value="1"/>
</dbReference>
<dbReference type="GO" id="GO:0046872">
    <property type="term" value="F:metal ion binding"/>
    <property type="evidence" value="ECO:0007669"/>
    <property type="project" value="UniProtKB-KW"/>
</dbReference>
<dbReference type="PATRIC" id="fig|579138.3.peg.329"/>
<dbReference type="STRING" id="579138.Zymop_0312"/>
<feature type="binding site" evidence="8">
    <location>
        <position position="128"/>
    </location>
    <ligand>
        <name>Zn(2+)</name>
        <dbReference type="ChEBI" id="CHEBI:29105"/>
    </ligand>
</feature>
<evidence type="ECO:0000256" key="4">
    <source>
        <dbReference type="ARBA" id="ARBA00023277"/>
    </source>
</evidence>
<dbReference type="PANTHER" id="PTHR11113">
    <property type="entry name" value="N-ACETYLGLUCOSAMINE-6-PHOSPHATE DEACETYLASE"/>
    <property type="match status" value="1"/>
</dbReference>
<dbReference type="GO" id="GO:0008448">
    <property type="term" value="F:N-acetylglucosamine-6-phosphate deacetylase activity"/>
    <property type="evidence" value="ECO:0007669"/>
    <property type="project" value="UniProtKB-EC"/>
</dbReference>
<feature type="domain" description="Amidohydrolase-related" evidence="9">
    <location>
        <begin position="51"/>
        <end position="381"/>
    </location>
</feature>
<dbReference type="EC" id="3.5.1.25" evidence="10"/>
<dbReference type="RefSeq" id="WP_013933614.1">
    <property type="nucleotide sequence ID" value="NC_015709.1"/>
</dbReference>
<reference evidence="10 11" key="1">
    <citation type="journal article" date="2011" name="J. Bacteriol.">
        <title>Genome sequence of the ethanol-producing Zymomonas mobilis subsp. pomaceae lectotype strain ATCC 29192.</title>
        <authorList>
            <person name="Kouvelis V.N."/>
            <person name="Davenport K.W."/>
            <person name="Brettin T.S."/>
            <person name="Bruce D."/>
            <person name="Detter C."/>
            <person name="Han C.S."/>
            <person name="Nolan M."/>
            <person name="Tapia R."/>
            <person name="Damoulaki A."/>
            <person name="Kyrpides N.C."/>
            <person name="Typas M.A."/>
            <person name="Pappas K.M."/>
        </authorList>
    </citation>
    <scope>NUCLEOTIDE SEQUENCE [LARGE SCALE GENOMIC DNA]</scope>
    <source>
        <strain evidence="11">ATCC 29192 / DSM 22645 / JCM 10191 / CCUG 17912 / NBRC 13757 / NCIMB 11200 / NRRL B-4491 / Barker I</strain>
    </source>
</reference>
<dbReference type="PIRSF" id="PIRSF038994">
    <property type="entry name" value="NagA"/>
    <property type="match status" value="1"/>
</dbReference>
<gene>
    <name evidence="10" type="ordered locus">Zymop_0312</name>
</gene>
<dbReference type="EMBL" id="CP002865">
    <property type="protein sequence ID" value="AEI37215.1"/>
    <property type="molecule type" value="Genomic_DNA"/>
</dbReference>
<dbReference type="CDD" id="cd00854">
    <property type="entry name" value="NagA"/>
    <property type="match status" value="1"/>
</dbReference>
<evidence type="ECO:0000256" key="8">
    <source>
        <dbReference type="PIRSR" id="PIRSR038994-3"/>
    </source>
</evidence>
<evidence type="ECO:0000259" key="9">
    <source>
        <dbReference type="Pfam" id="PF01979"/>
    </source>
</evidence>
<evidence type="ECO:0000313" key="10">
    <source>
        <dbReference type="EMBL" id="AEI37215.1"/>
    </source>
</evidence>
<dbReference type="InterPro" id="IPR003764">
    <property type="entry name" value="GlcNAc_6-P_deAcase"/>
</dbReference>
<comment type="cofactor">
    <cofactor evidence="8">
        <name>a divalent metal cation</name>
        <dbReference type="ChEBI" id="CHEBI:60240"/>
    </cofactor>
    <text evidence="8">Binds 1 divalent metal cation per subunit.</text>
</comment>
<dbReference type="KEGG" id="zmp:Zymop_0312"/>
<accession>F8EUJ9</accession>
<dbReference type="FunFam" id="3.20.20.140:FF:000004">
    <property type="entry name" value="N-acetylglucosamine-6-phosphate deacetylase"/>
    <property type="match status" value="1"/>
</dbReference>
<feature type="binding site" evidence="7">
    <location>
        <position position="139"/>
    </location>
    <ligand>
        <name>substrate</name>
    </ligand>
</feature>
<dbReference type="eggNOG" id="COG1820">
    <property type="taxonomic scope" value="Bacteria"/>
</dbReference>
<evidence type="ECO:0000256" key="2">
    <source>
        <dbReference type="ARBA" id="ARBA00022723"/>
    </source>
</evidence>
<evidence type="ECO:0000256" key="7">
    <source>
        <dbReference type="PIRSR" id="PIRSR038994-2"/>
    </source>
</evidence>
<dbReference type="InterPro" id="IPR011059">
    <property type="entry name" value="Metal-dep_hydrolase_composite"/>
</dbReference>
<feature type="binding site" evidence="8">
    <location>
        <position position="197"/>
    </location>
    <ligand>
        <name>Zn(2+)</name>
        <dbReference type="ChEBI" id="CHEBI:29105"/>
    </ligand>
</feature>
<dbReference type="PANTHER" id="PTHR11113:SF14">
    <property type="entry name" value="N-ACETYLGLUCOSAMINE-6-PHOSPHATE DEACETYLASE"/>
    <property type="match status" value="1"/>
</dbReference>
<dbReference type="SUPFAM" id="SSF51556">
    <property type="entry name" value="Metallo-dependent hydrolases"/>
    <property type="match status" value="1"/>
</dbReference>
<dbReference type="InterPro" id="IPR006680">
    <property type="entry name" value="Amidohydro-rel"/>
</dbReference>
<feature type="binding site" evidence="7">
    <location>
        <position position="229"/>
    </location>
    <ligand>
        <name>substrate</name>
    </ligand>
</feature>
<name>F8EUJ9_ZYMMT</name>
<dbReference type="Gene3D" id="3.20.20.140">
    <property type="entry name" value="Metal-dependent hydrolases"/>
    <property type="match status" value="1"/>
</dbReference>
<dbReference type="Pfam" id="PF01979">
    <property type="entry name" value="Amidohydro_1"/>
    <property type="match status" value="1"/>
</dbReference>
<evidence type="ECO:0000313" key="11">
    <source>
        <dbReference type="Proteomes" id="UP000000491"/>
    </source>
</evidence>
<feature type="binding site" evidence="8">
    <location>
        <position position="218"/>
    </location>
    <ligand>
        <name>Zn(2+)</name>
        <dbReference type="ChEBI" id="CHEBI:29105"/>
    </ligand>
</feature>
<protein>
    <submittedName>
        <fullName evidence="10">N-acetylglucosamine-6-phosphate deacetylase</fullName>
        <ecNumber evidence="10">3.5.1.25</ecNumber>
    </submittedName>
</protein>
<proteinExistence type="inferred from homology"/>
<evidence type="ECO:0000256" key="1">
    <source>
        <dbReference type="ARBA" id="ARBA00010716"/>
    </source>
</evidence>
<keyword evidence="4 5" id="KW-0119">Carbohydrate metabolism</keyword>
<dbReference type="AlphaFoldDB" id="F8EUJ9"/>
<dbReference type="NCBIfam" id="TIGR00221">
    <property type="entry name" value="nagA"/>
    <property type="match status" value="1"/>
</dbReference>
<comment type="similarity">
    <text evidence="1 5">Belongs to the metallo-dependent hydrolases superfamily. NagA family.</text>
</comment>
<organism evidence="10 11">
    <name type="scientific">Zymomonas mobilis subsp. pomaceae (strain ATCC 29192 / DSM 22645 / JCM 10191 / CCUG 17912 / NBRC 13757 / NCIMB 11200 / NRRL B-4491 / Barker I)</name>
    <dbReference type="NCBI Taxonomy" id="579138"/>
    <lineage>
        <taxon>Bacteria</taxon>
        <taxon>Pseudomonadati</taxon>
        <taxon>Pseudomonadota</taxon>
        <taxon>Alphaproteobacteria</taxon>
        <taxon>Sphingomonadales</taxon>
        <taxon>Zymomonadaceae</taxon>
        <taxon>Zymomonas</taxon>
    </lineage>
</organism>
<evidence type="ECO:0000256" key="5">
    <source>
        <dbReference type="PIRNR" id="PIRNR038994"/>
    </source>
</evidence>
<feature type="binding site" evidence="7">
    <location>
        <begin position="221"/>
        <end position="222"/>
    </location>
    <ligand>
        <name>substrate</name>
    </ligand>
</feature>
<dbReference type="InterPro" id="IPR032466">
    <property type="entry name" value="Metal_Hydrolase"/>
</dbReference>
<keyword evidence="3 5" id="KW-0378">Hydrolase</keyword>
<evidence type="ECO:0000256" key="6">
    <source>
        <dbReference type="PIRSR" id="PIRSR038994-1"/>
    </source>
</evidence>
<dbReference type="GO" id="GO:0006046">
    <property type="term" value="P:N-acetylglucosamine catabolic process"/>
    <property type="evidence" value="ECO:0007669"/>
    <property type="project" value="TreeGrafter"/>
</dbReference>
<dbReference type="Proteomes" id="UP000000491">
    <property type="component" value="Chromosome"/>
</dbReference>
<evidence type="ECO:0000256" key="3">
    <source>
        <dbReference type="ARBA" id="ARBA00022801"/>
    </source>
</evidence>